<proteinExistence type="predicted"/>
<dbReference type="InterPro" id="IPR029044">
    <property type="entry name" value="Nucleotide-diphossugar_trans"/>
</dbReference>
<name>A0A5M9QGY6_9HELI</name>
<dbReference type="CDD" id="cd06433">
    <property type="entry name" value="GT_2_WfgS_like"/>
    <property type="match status" value="1"/>
</dbReference>
<dbReference type="InterPro" id="IPR050834">
    <property type="entry name" value="Glycosyltransf_2"/>
</dbReference>
<keyword evidence="2" id="KW-0808">Transferase</keyword>
<dbReference type="EMBL" id="VXKE01000021">
    <property type="protein sequence ID" value="KAA8707648.1"/>
    <property type="molecule type" value="Genomic_DNA"/>
</dbReference>
<accession>A0A5M9QGY6</accession>
<protein>
    <submittedName>
        <fullName evidence="2">Glycosyltransferase</fullName>
    </submittedName>
</protein>
<dbReference type="PANTHER" id="PTHR43685:SF2">
    <property type="entry name" value="GLYCOSYLTRANSFERASE 2-LIKE DOMAIN-CONTAINING PROTEIN"/>
    <property type="match status" value="1"/>
</dbReference>
<reference evidence="2 3" key="1">
    <citation type="submission" date="2019-09" db="EMBL/GenBank/DDBJ databases">
        <title>Draft genome sequence of various Type strains from the CCUG.</title>
        <authorList>
            <person name="Pineiro-Iglesias B."/>
            <person name="Tunovic T."/>
            <person name="Unosson C."/>
            <person name="Inganas E."/>
            <person name="Ohlen M."/>
            <person name="Cardew S."/>
            <person name="Jensie-Markopoulos S."/>
            <person name="Salva-Serra F."/>
            <person name="Jaen-Luchoro D."/>
            <person name="Karlsson R."/>
            <person name="Svensson-Stadler L."/>
            <person name="Chun J."/>
            <person name="Moore E."/>
        </authorList>
    </citation>
    <scope>NUCLEOTIDE SEQUENCE [LARGE SCALE GENOMIC DNA]</scope>
    <source>
        <strain evidence="2 3">CCUG 32756T</strain>
    </source>
</reference>
<dbReference type="RefSeq" id="WP_150337671.1">
    <property type="nucleotide sequence ID" value="NZ_JAERIX010000024.1"/>
</dbReference>
<dbReference type="Gene3D" id="3.90.550.10">
    <property type="entry name" value="Spore Coat Polysaccharide Biosynthesis Protein SpsA, Chain A"/>
    <property type="match status" value="1"/>
</dbReference>
<sequence>MRGFPKILKLLLEFYFNIFSQGVILPRLSAQLPLISVVTIVYNDIAHIIDTMDSVVGQDYPHIQYIIIDGASSDGTREKILEYIASRAKVDSQANSKKTESLKHTEQNSKIFLTATHREKNLTFKLLSEKDSGIYDAMNKGIDLATGQWCSFMNCGDRFHSPNTLKEFFTHFLQSAQVSSQAAPQAAPQILPQILYGDAQLIYDDTHSKILYASTKPHKYHHHFIHQSAFIATPLMQAYRYDTGFKIAGDTDFFAKAYNNGARFQYVPLVVASFSLEGVSSHLSWQMFKEDCQIGYKYNRLFPIMHTLKYLFWIIPRVCIRNAIPARFRSQARILLGKKTS</sequence>
<dbReference type="GO" id="GO:0016740">
    <property type="term" value="F:transferase activity"/>
    <property type="evidence" value="ECO:0007669"/>
    <property type="project" value="UniProtKB-KW"/>
</dbReference>
<dbReference type="InterPro" id="IPR001173">
    <property type="entry name" value="Glyco_trans_2-like"/>
</dbReference>
<dbReference type="PANTHER" id="PTHR43685">
    <property type="entry name" value="GLYCOSYLTRANSFERASE"/>
    <property type="match status" value="1"/>
</dbReference>
<dbReference type="Proteomes" id="UP000323707">
    <property type="component" value="Unassembled WGS sequence"/>
</dbReference>
<comment type="caution">
    <text evidence="2">The sequence shown here is derived from an EMBL/GenBank/DDBJ whole genome shotgun (WGS) entry which is preliminary data.</text>
</comment>
<evidence type="ECO:0000313" key="2">
    <source>
        <dbReference type="EMBL" id="KAA8707648.1"/>
    </source>
</evidence>
<dbReference type="SUPFAM" id="SSF53448">
    <property type="entry name" value="Nucleotide-diphospho-sugar transferases"/>
    <property type="match status" value="1"/>
</dbReference>
<evidence type="ECO:0000313" key="3">
    <source>
        <dbReference type="Proteomes" id="UP000323707"/>
    </source>
</evidence>
<gene>
    <name evidence="2" type="ORF">F4V45_07165</name>
</gene>
<evidence type="ECO:0000259" key="1">
    <source>
        <dbReference type="Pfam" id="PF00535"/>
    </source>
</evidence>
<dbReference type="AlphaFoldDB" id="A0A5M9QGY6"/>
<organism evidence="2 3">
    <name type="scientific">Helicobacter canis</name>
    <dbReference type="NCBI Taxonomy" id="29419"/>
    <lineage>
        <taxon>Bacteria</taxon>
        <taxon>Pseudomonadati</taxon>
        <taxon>Campylobacterota</taxon>
        <taxon>Epsilonproteobacteria</taxon>
        <taxon>Campylobacterales</taxon>
        <taxon>Helicobacteraceae</taxon>
        <taxon>Helicobacter</taxon>
    </lineage>
</organism>
<dbReference type="Pfam" id="PF00535">
    <property type="entry name" value="Glycos_transf_2"/>
    <property type="match status" value="1"/>
</dbReference>
<feature type="domain" description="Glycosyltransferase 2-like" evidence="1">
    <location>
        <begin position="36"/>
        <end position="92"/>
    </location>
</feature>